<reference evidence="1 2" key="1">
    <citation type="journal article" date="2019" name="Plant Biotechnol. J.">
        <title>The red bayberry genome and genetic basis of sex determination.</title>
        <authorList>
            <person name="Jia H.M."/>
            <person name="Jia H.J."/>
            <person name="Cai Q.L."/>
            <person name="Wang Y."/>
            <person name="Zhao H.B."/>
            <person name="Yang W.F."/>
            <person name="Wang G.Y."/>
            <person name="Li Y.H."/>
            <person name="Zhan D.L."/>
            <person name="Shen Y.T."/>
            <person name="Niu Q.F."/>
            <person name="Chang L."/>
            <person name="Qiu J."/>
            <person name="Zhao L."/>
            <person name="Xie H.B."/>
            <person name="Fu W.Y."/>
            <person name="Jin J."/>
            <person name="Li X.W."/>
            <person name="Jiao Y."/>
            <person name="Zhou C.C."/>
            <person name="Tu T."/>
            <person name="Chai C.Y."/>
            <person name="Gao J.L."/>
            <person name="Fan L.J."/>
            <person name="van de Weg E."/>
            <person name="Wang J.Y."/>
            <person name="Gao Z.S."/>
        </authorList>
    </citation>
    <scope>NUCLEOTIDE SEQUENCE [LARGE SCALE GENOMIC DNA]</scope>
    <source>
        <tissue evidence="1">Leaves</tissue>
    </source>
</reference>
<dbReference type="AlphaFoldDB" id="A0A6A1WHC5"/>
<dbReference type="EMBL" id="RXIC02000020">
    <property type="protein sequence ID" value="KAB1223806.1"/>
    <property type="molecule type" value="Genomic_DNA"/>
</dbReference>
<dbReference type="OrthoDB" id="443682at2759"/>
<evidence type="ECO:0000313" key="2">
    <source>
        <dbReference type="Proteomes" id="UP000516437"/>
    </source>
</evidence>
<evidence type="ECO:0000313" key="1">
    <source>
        <dbReference type="EMBL" id="KAB1223806.1"/>
    </source>
</evidence>
<gene>
    <name evidence="1" type="ORF">CJ030_MR2G012885</name>
</gene>
<comment type="caution">
    <text evidence="1">The sequence shown here is derived from an EMBL/GenBank/DDBJ whole genome shotgun (WGS) entry which is preliminary data.</text>
</comment>
<proteinExistence type="predicted"/>
<dbReference type="PANTHER" id="PTHR12298">
    <property type="entry name" value="PCDC2 PROGRAMMED CELL DEATH PROTEIN 2 -RELATED"/>
    <property type="match status" value="1"/>
</dbReference>
<dbReference type="PANTHER" id="PTHR12298:SF4">
    <property type="entry name" value="PROGRAMMED CELL DEATH PROTEIN 2"/>
    <property type="match status" value="1"/>
</dbReference>
<dbReference type="Proteomes" id="UP000516437">
    <property type="component" value="Chromosome 2"/>
</dbReference>
<keyword evidence="2" id="KW-1185">Reference proteome</keyword>
<accession>A0A6A1WHC5</accession>
<sequence length="589" mass="66029">MANELGGAVNGDFLDKQKGLRISLLDEDDDEEEEQRQQQEVYAVDVEEEEEEEQQQQEEEFVTLGFVEKPQNRWSLLRQLFPSKAGGLPAWLDPVNLPSGKSCVCDICGEPLQFLLQVYAPIEKDYAFHRTLFVFMCSSMNCLLRDQHEQWKRYSEKPSRSVKVFRCQLPRLNPFYLSEPPRYDGTDKPCGTGVLMTNILNAAESSSELHELANFLLFFSFVMLRFVVGVVPGKEINSVAVAGLPVIALRNTSSMNLRVLFLRKDVRIKMGDMSLVQSMVEIIGEVMHWRSGHKTDCPWMSISSQSSDAPNENGTTSANLQKDSVLVGVSTLFSRSFGVEVKDFQVTVNDNGVVKLSEWSWKALSSIFLGRFGAVWMVNMATTKQGDMLPLQSGGGGRRRGVVIVLEGKEGSGWKVLVGVFQEVVSHLGKLSHDRRAFYDAAFCKGVSFVEVVKDPKGECSGGHDLAMGAIGKDGFSDDLLKTRRLPATTHAKLVADAAFSRKIAVNEKSAGSFLGNGMIESLWKREKYEVVGALWNGLLWVNGRHSKGWREESMITVEDKDAWVAERWEKKSAKEIEKSRNNREEEKK</sequence>
<organism evidence="1 2">
    <name type="scientific">Morella rubra</name>
    <name type="common">Chinese bayberry</name>
    <dbReference type="NCBI Taxonomy" id="262757"/>
    <lineage>
        <taxon>Eukaryota</taxon>
        <taxon>Viridiplantae</taxon>
        <taxon>Streptophyta</taxon>
        <taxon>Embryophyta</taxon>
        <taxon>Tracheophyta</taxon>
        <taxon>Spermatophyta</taxon>
        <taxon>Magnoliopsida</taxon>
        <taxon>eudicotyledons</taxon>
        <taxon>Gunneridae</taxon>
        <taxon>Pentapetalae</taxon>
        <taxon>rosids</taxon>
        <taxon>fabids</taxon>
        <taxon>Fagales</taxon>
        <taxon>Myricaceae</taxon>
        <taxon>Morella</taxon>
    </lineage>
</organism>
<protein>
    <submittedName>
        <fullName evidence="1">Programmed cell death protein 2</fullName>
    </submittedName>
</protein>
<name>A0A6A1WHC5_9ROSI</name>